<protein>
    <submittedName>
        <fullName evidence="1">Uncharacterized protein</fullName>
    </submittedName>
</protein>
<reference evidence="2" key="1">
    <citation type="submission" date="2011-12" db="EMBL/GenBank/DDBJ databases">
        <authorList>
            <consortium name="The Broad Institute Genome Sequencing Platform"/>
            <person name="Russ C."/>
            <person name="Tyler B."/>
            <person name="Panabieres F."/>
            <person name="Shan W."/>
            <person name="Tripathy S."/>
            <person name="Grunwald N."/>
            <person name="Machado M."/>
            <person name="Young S.K."/>
            <person name="Zeng Q."/>
            <person name="Gargeya S."/>
            <person name="Fitzgerald M."/>
            <person name="Haas B."/>
            <person name="Abouelleil A."/>
            <person name="Alvarado L."/>
            <person name="Arachchi H.M."/>
            <person name="Berlin A."/>
            <person name="Chapman S.B."/>
            <person name="Gearin G."/>
            <person name="Goldberg J."/>
            <person name="Griggs A."/>
            <person name="Gujja S."/>
            <person name="Hansen M."/>
            <person name="Heiman D."/>
            <person name="Howarth C."/>
            <person name="Larimer J."/>
            <person name="Lui A."/>
            <person name="MacDonald P.J.P."/>
            <person name="McCowen C."/>
            <person name="Montmayeur A."/>
            <person name="Murphy C."/>
            <person name="Neiman D."/>
            <person name="Pearson M."/>
            <person name="Priest M."/>
            <person name="Roberts A."/>
            <person name="Saif S."/>
            <person name="Shea T."/>
            <person name="Sisk P."/>
            <person name="Stolte C."/>
            <person name="Sykes S."/>
            <person name="Wortman J."/>
            <person name="Nusbaum C."/>
            <person name="Birren B."/>
        </authorList>
    </citation>
    <scope>NUCLEOTIDE SEQUENCE [LARGE SCALE GENOMIC DNA]</scope>
    <source>
        <strain evidence="2">INRA-310</strain>
    </source>
</reference>
<dbReference type="GeneID" id="20191023"/>
<dbReference type="VEuPathDB" id="FungiDB:PPTG_22424"/>
<dbReference type="RefSeq" id="XP_008902082.1">
    <property type="nucleotide sequence ID" value="XM_008903834.1"/>
</dbReference>
<evidence type="ECO:0000313" key="1">
    <source>
        <dbReference type="EMBL" id="ETN12837.1"/>
    </source>
</evidence>
<proteinExistence type="predicted"/>
<reference evidence="1 2" key="2">
    <citation type="submission" date="2013-11" db="EMBL/GenBank/DDBJ databases">
        <title>The Genome Sequence of Phytophthora parasitica INRA-310.</title>
        <authorList>
            <consortium name="The Broad Institute Genomics Platform"/>
            <person name="Russ C."/>
            <person name="Tyler B."/>
            <person name="Panabieres F."/>
            <person name="Shan W."/>
            <person name="Tripathy S."/>
            <person name="Grunwald N."/>
            <person name="Machado M."/>
            <person name="Johnson C.S."/>
            <person name="Arredondo F."/>
            <person name="Hong C."/>
            <person name="Coffey M."/>
            <person name="Young S.K."/>
            <person name="Zeng Q."/>
            <person name="Gargeya S."/>
            <person name="Fitzgerald M."/>
            <person name="Abouelleil A."/>
            <person name="Alvarado L."/>
            <person name="Chapman S.B."/>
            <person name="Gainer-Dewar J."/>
            <person name="Goldberg J."/>
            <person name="Griggs A."/>
            <person name="Gujja S."/>
            <person name="Hansen M."/>
            <person name="Howarth C."/>
            <person name="Imamovic A."/>
            <person name="Ireland A."/>
            <person name="Larimer J."/>
            <person name="McCowan C."/>
            <person name="Murphy C."/>
            <person name="Pearson M."/>
            <person name="Poon T.W."/>
            <person name="Priest M."/>
            <person name="Roberts A."/>
            <person name="Saif S."/>
            <person name="Shea T."/>
            <person name="Sykes S."/>
            <person name="Wortman J."/>
            <person name="Nusbaum C."/>
            <person name="Birren B."/>
        </authorList>
    </citation>
    <scope>NUCLEOTIDE SEQUENCE [LARGE SCALE GENOMIC DNA]</scope>
    <source>
        <strain evidence="1 2">INRA-310</strain>
    </source>
</reference>
<organism evidence="1 2">
    <name type="scientific">Phytophthora nicotianae (strain INRA-310)</name>
    <name type="common">Phytophthora parasitica</name>
    <dbReference type="NCBI Taxonomy" id="761204"/>
    <lineage>
        <taxon>Eukaryota</taxon>
        <taxon>Sar</taxon>
        <taxon>Stramenopiles</taxon>
        <taxon>Oomycota</taxon>
        <taxon>Peronosporomycetes</taxon>
        <taxon>Peronosporales</taxon>
        <taxon>Peronosporaceae</taxon>
        <taxon>Phytophthora</taxon>
    </lineage>
</organism>
<dbReference type="Proteomes" id="UP000018817">
    <property type="component" value="Unassembled WGS sequence"/>
</dbReference>
<dbReference type="AlphaFoldDB" id="W2QI70"/>
<sequence length="32" mass="3781">MAIAEKCERTVHAWYSYCRATCFKELITVEID</sequence>
<evidence type="ECO:0000313" key="2">
    <source>
        <dbReference type="Proteomes" id="UP000018817"/>
    </source>
</evidence>
<dbReference type="EMBL" id="KI669576">
    <property type="protein sequence ID" value="ETN12837.1"/>
    <property type="molecule type" value="Genomic_DNA"/>
</dbReference>
<accession>W2QI70</accession>
<name>W2QI70_PHYN3</name>
<gene>
    <name evidence="1" type="ORF">PPTG_22424</name>
</gene>